<dbReference type="InterPro" id="IPR000757">
    <property type="entry name" value="Beta-glucanase-like"/>
</dbReference>
<sequence length="470" mass="50616">MSHGKQTPVFPQPSIKELRKAHKEKEKAAKAQAARLTVGTTAAAAVVADALQPPPPPPRSRQGSAVASVKAPSAVISEKEISSRSRTSSSAPVAPRGFSPVRQKGSSRGRRALCITLAFLIALGVGLGVGLGIGLKKKGSDNKITISDINSAAAINYTLSRNYTGQNFFDEWNFETITDPTHGFVNYVDRSTAFKSNLTYIKNGTAYIHADSTTNLTATNTVGRPSVRISTTDAFTHGLFMLNLTHMPVGCGTWPAFWTTSTTGWPNFGEIDVLEGVNYDPWNSMTLHTKKGCAIDNTTYVGDYTGILQSTDCYVDSPLQGSNQGCGISDRSNASFGLGLNNAKGAIFVMEWRSEWIKVWQFPHGTEPSDLLSPSPNPLSWSTRPRAFFPGLECTVDEFFSDHVIVINLALCGDWAAGSYPYSGCPGTCEEYVRYNPGGFKEAYWGINGVKVWQGPEATIKSIGSTGATD</sequence>
<dbReference type="GO" id="GO:0009251">
    <property type="term" value="P:glucan catabolic process"/>
    <property type="evidence" value="ECO:0007669"/>
    <property type="project" value="TreeGrafter"/>
</dbReference>
<dbReference type="InterPro" id="IPR050546">
    <property type="entry name" value="Glycosyl_Hydrlase_16"/>
</dbReference>
<evidence type="ECO:0000256" key="2">
    <source>
        <dbReference type="SAM" id="Phobius"/>
    </source>
</evidence>
<dbReference type="SUPFAM" id="SSF49899">
    <property type="entry name" value="Concanavalin A-like lectins/glucanases"/>
    <property type="match status" value="1"/>
</dbReference>
<evidence type="ECO:0000256" key="1">
    <source>
        <dbReference type="SAM" id="MobiDB-lite"/>
    </source>
</evidence>
<feature type="compositionally biased region" description="Low complexity" evidence="1">
    <location>
        <begin position="60"/>
        <end position="76"/>
    </location>
</feature>
<proteinExistence type="predicted"/>
<feature type="region of interest" description="Disordered" evidence="1">
    <location>
        <begin position="47"/>
        <end position="105"/>
    </location>
</feature>
<keyword evidence="2" id="KW-1133">Transmembrane helix</keyword>
<reference evidence="4 5" key="3">
    <citation type="journal article" date="2015" name="Genome Announc.">
        <title>Draft Genome Sequence of the Archiascomycetous Yeast Saitoella complicata.</title>
        <authorList>
            <person name="Yamauchi K."/>
            <person name="Kondo S."/>
            <person name="Hamamoto M."/>
            <person name="Takahashi Y."/>
            <person name="Ogura Y."/>
            <person name="Hayashi T."/>
            <person name="Nishida H."/>
        </authorList>
    </citation>
    <scope>NUCLEOTIDE SEQUENCE [LARGE SCALE GENOMIC DNA]</scope>
    <source>
        <strain evidence="4 5">NRRL Y-17804</strain>
    </source>
</reference>
<dbReference type="GO" id="GO:0004553">
    <property type="term" value="F:hydrolase activity, hydrolyzing O-glycosyl compounds"/>
    <property type="evidence" value="ECO:0007669"/>
    <property type="project" value="InterPro"/>
</dbReference>
<dbReference type="Pfam" id="PF26113">
    <property type="entry name" value="GH16_XgeA"/>
    <property type="match status" value="1"/>
</dbReference>
<dbReference type="CDD" id="cd02181">
    <property type="entry name" value="GH16_fungal_Lam16A_glucanase"/>
    <property type="match status" value="1"/>
</dbReference>
<evidence type="ECO:0000313" key="5">
    <source>
        <dbReference type="Proteomes" id="UP000033140"/>
    </source>
</evidence>
<dbReference type="Proteomes" id="UP000033140">
    <property type="component" value="Unassembled WGS sequence"/>
</dbReference>
<feature type="domain" description="GH16" evidence="3">
    <location>
        <begin position="140"/>
        <end position="424"/>
    </location>
</feature>
<dbReference type="InterPro" id="IPR013320">
    <property type="entry name" value="ConA-like_dom_sf"/>
</dbReference>
<dbReference type="AlphaFoldDB" id="A0A0E9NNX3"/>
<feature type="region of interest" description="Disordered" evidence="1">
    <location>
        <begin position="1"/>
        <end position="34"/>
    </location>
</feature>
<keyword evidence="2" id="KW-0812">Transmembrane</keyword>
<dbReference type="PROSITE" id="PS51762">
    <property type="entry name" value="GH16_2"/>
    <property type="match status" value="1"/>
</dbReference>
<dbReference type="EMBL" id="BACD03000041">
    <property type="protein sequence ID" value="GAO51130.1"/>
    <property type="molecule type" value="Genomic_DNA"/>
</dbReference>
<evidence type="ECO:0000313" key="4">
    <source>
        <dbReference type="EMBL" id="GAO51130.1"/>
    </source>
</evidence>
<organism evidence="4 5">
    <name type="scientific">Saitoella complicata (strain BCRC 22490 / CBS 7301 / JCM 7358 / NBRC 10748 / NRRL Y-17804)</name>
    <dbReference type="NCBI Taxonomy" id="698492"/>
    <lineage>
        <taxon>Eukaryota</taxon>
        <taxon>Fungi</taxon>
        <taxon>Dikarya</taxon>
        <taxon>Ascomycota</taxon>
        <taxon>Taphrinomycotina</taxon>
        <taxon>Taphrinomycotina incertae sedis</taxon>
        <taxon>Saitoella</taxon>
    </lineage>
</organism>
<name>A0A0E9NNX3_SAICN</name>
<dbReference type="STRING" id="698492.A0A0E9NNX3"/>
<feature type="transmembrane region" description="Helical" evidence="2">
    <location>
        <begin position="112"/>
        <end position="135"/>
    </location>
</feature>
<gene>
    <name evidence="4" type="ORF">G7K_5241-t1</name>
</gene>
<dbReference type="PANTHER" id="PTHR10963">
    <property type="entry name" value="GLYCOSYL HYDROLASE-RELATED"/>
    <property type="match status" value="1"/>
</dbReference>
<keyword evidence="2" id="KW-0472">Membrane</keyword>
<evidence type="ECO:0000259" key="3">
    <source>
        <dbReference type="PROSITE" id="PS51762"/>
    </source>
</evidence>
<comment type="caution">
    <text evidence="4">The sequence shown here is derived from an EMBL/GenBank/DDBJ whole genome shotgun (WGS) entry which is preliminary data.</text>
</comment>
<dbReference type="OMA" id="HRTHERH"/>
<accession>A0A0E9NNX3</accession>
<dbReference type="PANTHER" id="PTHR10963:SF24">
    <property type="entry name" value="GLYCOSIDASE C21B10.07-RELATED"/>
    <property type="match status" value="1"/>
</dbReference>
<reference evidence="4 5" key="2">
    <citation type="journal article" date="2014" name="J. Gen. Appl. Microbiol.">
        <title>The early diverging ascomycetous budding yeast Saitoella complicata has three histone deacetylases belonging to the Clr6, Hos2, and Rpd3 lineages.</title>
        <authorList>
            <person name="Nishida H."/>
            <person name="Matsumoto T."/>
            <person name="Kondo S."/>
            <person name="Hamamoto M."/>
            <person name="Yoshikawa H."/>
        </authorList>
    </citation>
    <scope>NUCLEOTIDE SEQUENCE [LARGE SCALE GENOMIC DNA]</scope>
    <source>
        <strain evidence="4 5">NRRL Y-17804</strain>
    </source>
</reference>
<protein>
    <recommendedName>
        <fullName evidence="3">GH16 domain-containing protein</fullName>
    </recommendedName>
</protein>
<reference evidence="4 5" key="1">
    <citation type="journal article" date="2011" name="J. Gen. Appl. Microbiol.">
        <title>Draft genome sequencing of the enigmatic yeast Saitoella complicata.</title>
        <authorList>
            <person name="Nishida H."/>
            <person name="Hamamoto M."/>
            <person name="Sugiyama J."/>
        </authorList>
    </citation>
    <scope>NUCLEOTIDE SEQUENCE [LARGE SCALE GENOMIC DNA]</scope>
    <source>
        <strain evidence="4 5">NRRL Y-17804</strain>
    </source>
</reference>
<dbReference type="Gene3D" id="2.60.120.200">
    <property type="match status" value="1"/>
</dbReference>
<keyword evidence="5" id="KW-1185">Reference proteome</keyword>